<dbReference type="OrthoDB" id="1852188at2759"/>
<dbReference type="InterPro" id="IPR002219">
    <property type="entry name" value="PKC_DAG/PE"/>
</dbReference>
<dbReference type="EMBL" id="CM017882">
    <property type="protein sequence ID" value="KAG1363287.1"/>
    <property type="molecule type" value="Genomic_DNA"/>
</dbReference>
<keyword evidence="4" id="KW-0862">Zinc</keyword>
<reference evidence="8" key="1">
    <citation type="journal article" date="2017" name="Gigascience">
        <title>The genome draft of coconut (Cocos nucifera).</title>
        <authorList>
            <person name="Xiao Y."/>
            <person name="Xu P."/>
            <person name="Fan H."/>
            <person name="Baudouin L."/>
            <person name="Xia W."/>
            <person name="Bocs S."/>
            <person name="Xu J."/>
            <person name="Li Q."/>
            <person name="Guo A."/>
            <person name="Zhou L."/>
            <person name="Li J."/>
            <person name="Wu Y."/>
            <person name="Ma Z."/>
            <person name="Armero A."/>
            <person name="Issali A.E."/>
            <person name="Liu N."/>
            <person name="Peng M."/>
            <person name="Yang Y."/>
        </authorList>
    </citation>
    <scope>NUCLEOTIDE SEQUENCE</scope>
    <source>
        <tissue evidence="8">Spear leaf of Hainan Tall coconut</tissue>
    </source>
</reference>
<name>A0A8K0IMP0_COCNU</name>
<evidence type="ECO:0000259" key="7">
    <source>
        <dbReference type="PROSITE" id="PS50081"/>
    </source>
</evidence>
<feature type="compositionally biased region" description="Basic and acidic residues" evidence="5">
    <location>
        <begin position="269"/>
        <end position="281"/>
    </location>
</feature>
<evidence type="ECO:0000313" key="9">
    <source>
        <dbReference type="Proteomes" id="UP000797356"/>
    </source>
</evidence>
<dbReference type="SUPFAM" id="SSF57889">
    <property type="entry name" value="Cysteine-rich domain"/>
    <property type="match status" value="2"/>
</dbReference>
<dbReference type="Proteomes" id="UP000797356">
    <property type="component" value="Chromosome 11"/>
</dbReference>
<sequence length="521" mass="58955">MKLDKEICHPSHPHHKLKIEYTEVPFRCNGCKEAGIGLKYKCDSCDFDLHKACALAPATIKHAFYKKCEFRFHTKPPGLGMRICDACGKDVPGFVYHCSRCGFDLHPCCANLPHQLDDGDHNFYLCLKLSSPCHRCGRKGLGWSYRSECKNYNLHVSCVKELLAESWQAIYLNLDKNKFREIQTRIPSLRGTMQNHHRGRVGKGLSYPSRNYSSKIVDVCCSLLMLDRSSQHLRKVNPSVSFAFVLSNCFLDPSFNPFSSPLEPNGPKKARDSQQREGQETMKLDKEICHPSHPHHKLKIEYTEVPFRCNGCKEAGIGLKYKCDSCDFDLHKACALAPATIKHAFYKKCEFRFHTKPPGLGMRICDACGKDVPGFVYHCSRCGFDLHPCCANLPHQLDDGDHNFYLCLKLSSPCHRCGRKGLGWSYRSECKNYNLHVSCVKELLAESWQAIYLNLDKNKFREIQTRIPSLRGTMQNHHRGRVGKVRKCCLIASGALRIIISAILGDPTAIIAAVIGAFISK</sequence>
<evidence type="ECO:0000256" key="5">
    <source>
        <dbReference type="SAM" id="MobiDB-lite"/>
    </source>
</evidence>
<dbReference type="SMART" id="SM00109">
    <property type="entry name" value="C1"/>
    <property type="match status" value="2"/>
</dbReference>
<evidence type="ECO:0000256" key="2">
    <source>
        <dbReference type="ARBA" id="ARBA00022737"/>
    </source>
</evidence>
<dbReference type="Pfam" id="PF03107">
    <property type="entry name" value="C1_2"/>
    <property type="match status" value="4"/>
</dbReference>
<keyword evidence="9" id="KW-1185">Reference proteome</keyword>
<organism evidence="8 9">
    <name type="scientific">Cocos nucifera</name>
    <name type="common">Coconut palm</name>
    <dbReference type="NCBI Taxonomy" id="13894"/>
    <lineage>
        <taxon>Eukaryota</taxon>
        <taxon>Viridiplantae</taxon>
        <taxon>Streptophyta</taxon>
        <taxon>Embryophyta</taxon>
        <taxon>Tracheophyta</taxon>
        <taxon>Spermatophyta</taxon>
        <taxon>Magnoliopsida</taxon>
        <taxon>Liliopsida</taxon>
        <taxon>Arecaceae</taxon>
        <taxon>Arecoideae</taxon>
        <taxon>Cocoseae</taxon>
        <taxon>Attaleinae</taxon>
        <taxon>Cocos</taxon>
    </lineage>
</organism>
<feature type="domain" description="Phorbol-ester/DAG-type" evidence="7">
    <location>
        <begin position="14"/>
        <end position="68"/>
    </location>
</feature>
<dbReference type="PANTHER" id="PTHR46477">
    <property type="entry name" value="CYSTEINE/HISTIDINE-RICH C1 DOMAIN FAMILY PROTEIN"/>
    <property type="match status" value="1"/>
</dbReference>
<dbReference type="AlphaFoldDB" id="A0A8K0IMP0"/>
<evidence type="ECO:0000313" key="8">
    <source>
        <dbReference type="EMBL" id="KAG1363287.1"/>
    </source>
</evidence>
<protein>
    <recommendedName>
        <fullName evidence="7">Phorbol-ester/DAG-type domain-containing protein</fullName>
    </recommendedName>
</protein>
<evidence type="ECO:0000256" key="1">
    <source>
        <dbReference type="ARBA" id="ARBA00022723"/>
    </source>
</evidence>
<keyword evidence="1" id="KW-0479">Metal-binding</keyword>
<feature type="region of interest" description="Disordered" evidence="5">
    <location>
        <begin position="260"/>
        <end position="281"/>
    </location>
</feature>
<gene>
    <name evidence="8" type="ORF">COCNU_11G001140</name>
</gene>
<feature type="domain" description="Phorbol-ester/DAG-type" evidence="7">
    <location>
        <begin position="295"/>
        <end position="349"/>
    </location>
</feature>
<dbReference type="PROSITE" id="PS50081">
    <property type="entry name" value="ZF_DAG_PE_2"/>
    <property type="match status" value="2"/>
</dbReference>
<dbReference type="PANTHER" id="PTHR46477:SF17">
    <property type="entry name" value="PHORBOL-ESTER_DAG-TYPE DOMAIN-CONTAINING PROTEIN"/>
    <property type="match status" value="1"/>
</dbReference>
<dbReference type="GO" id="GO:0008270">
    <property type="term" value="F:zinc ion binding"/>
    <property type="evidence" value="ECO:0007669"/>
    <property type="project" value="UniProtKB-KW"/>
</dbReference>
<keyword evidence="6" id="KW-0812">Transmembrane</keyword>
<dbReference type="Gene3D" id="3.30.60.20">
    <property type="match status" value="2"/>
</dbReference>
<evidence type="ECO:0000256" key="3">
    <source>
        <dbReference type="ARBA" id="ARBA00022771"/>
    </source>
</evidence>
<keyword evidence="6" id="KW-1133">Transmembrane helix</keyword>
<comment type="caution">
    <text evidence="8">The sequence shown here is derived from an EMBL/GenBank/DDBJ whole genome shotgun (WGS) entry which is preliminary data.</text>
</comment>
<proteinExistence type="predicted"/>
<accession>A0A8K0IMP0</accession>
<evidence type="ECO:0000256" key="6">
    <source>
        <dbReference type="SAM" id="Phobius"/>
    </source>
</evidence>
<keyword evidence="2" id="KW-0677">Repeat</keyword>
<reference evidence="8" key="2">
    <citation type="submission" date="2019-07" db="EMBL/GenBank/DDBJ databases">
        <authorList>
            <person name="Yang Y."/>
            <person name="Bocs S."/>
            <person name="Baudouin L."/>
        </authorList>
    </citation>
    <scope>NUCLEOTIDE SEQUENCE</scope>
    <source>
        <tissue evidence="8">Spear leaf of Hainan Tall coconut</tissue>
    </source>
</reference>
<dbReference type="SMART" id="SM00291">
    <property type="entry name" value="ZnF_ZZ"/>
    <property type="match status" value="2"/>
</dbReference>
<dbReference type="InterPro" id="IPR004146">
    <property type="entry name" value="DC1"/>
</dbReference>
<keyword evidence="3" id="KW-0863">Zinc-finger</keyword>
<evidence type="ECO:0000256" key="4">
    <source>
        <dbReference type="ARBA" id="ARBA00022833"/>
    </source>
</evidence>
<dbReference type="InterPro" id="IPR046349">
    <property type="entry name" value="C1-like_sf"/>
</dbReference>
<feature type="transmembrane region" description="Helical" evidence="6">
    <location>
        <begin position="494"/>
        <end position="519"/>
    </location>
</feature>
<dbReference type="InterPro" id="IPR000433">
    <property type="entry name" value="Znf_ZZ"/>
</dbReference>
<keyword evidence="6" id="KW-0472">Membrane</keyword>